<evidence type="ECO:0000313" key="11">
    <source>
        <dbReference type="EMBL" id="NEH90013.1"/>
    </source>
</evidence>
<dbReference type="NCBIfam" id="NF005710">
    <property type="entry name" value="PRK07522.1"/>
    <property type="match status" value="1"/>
</dbReference>
<evidence type="ECO:0000256" key="7">
    <source>
        <dbReference type="ARBA" id="ARBA00022801"/>
    </source>
</evidence>
<sequence length="444" mass="47748">MLEFVLRHLHLARTPSSCFHSGGRGCRTDLRNQRGDGRGGVRTVTSTEDWLERLVAHPTVSSETNLPLIEEIEATLANAGAVCERFYDTSGQKAALLVRLGPDVPGGLMLSGHVDVVPVAGQDWTVPPFSLTRKDGRLYGRGTTDMKGFVASAVALAEAIDVRSLAAPLWLAISYDEEIGCVGVRPMLEEIVGRDILPDLIVVGEPTSMQLGLGHKGKMAFHVKARGVPRHSAEAPLALNALHIATDFVSGLRKLQDEIEARGSREPGYSLPYATVHVGKLSGGTAVNLVPDQAELLMECRMMVADDPLALAEQVRKAGAAAVAPHKDRFQEASIDIEITGNYPGHSIDRSHPVVQDFASCLPKGARECRVSFGTEAGLFAQALDVPVVICGPGSMDQGHRPDEFIEETQLALCDAVLAEAVIRFCTSRRPLASHVPKQMHGKM</sequence>
<keyword evidence="9" id="KW-0170">Cobalt</keyword>
<dbReference type="Pfam" id="PF01546">
    <property type="entry name" value="Peptidase_M20"/>
    <property type="match status" value="1"/>
</dbReference>
<dbReference type="NCBIfam" id="TIGR01892">
    <property type="entry name" value="AcOrn-deacetyl"/>
    <property type="match status" value="1"/>
</dbReference>
<dbReference type="CDD" id="cd03894">
    <property type="entry name" value="M20_ArgE"/>
    <property type="match status" value="1"/>
</dbReference>
<protein>
    <submittedName>
        <fullName evidence="11">Acetylornithine deacetylase</fullName>
        <ecNumber evidence="11">3.5.1.16</ecNumber>
    </submittedName>
</protein>
<dbReference type="PROSITE" id="PS00758">
    <property type="entry name" value="ARGE_DAPE_CPG2_1"/>
    <property type="match status" value="1"/>
</dbReference>
<evidence type="ECO:0000313" key="12">
    <source>
        <dbReference type="Proteomes" id="UP000468864"/>
    </source>
</evidence>
<keyword evidence="4" id="KW-0055">Arginine biosynthesis</keyword>
<dbReference type="Gene3D" id="3.30.70.360">
    <property type="match status" value="1"/>
</dbReference>
<dbReference type="SUPFAM" id="SSF55031">
    <property type="entry name" value="Bacterial exopeptidase dimerisation domain"/>
    <property type="match status" value="1"/>
</dbReference>
<dbReference type="InterPro" id="IPR002933">
    <property type="entry name" value="Peptidase_M20"/>
</dbReference>
<dbReference type="GO" id="GO:0006526">
    <property type="term" value="P:L-arginine biosynthetic process"/>
    <property type="evidence" value="ECO:0007669"/>
    <property type="project" value="UniProtKB-KW"/>
</dbReference>
<dbReference type="PANTHER" id="PTHR43808:SF31">
    <property type="entry name" value="N-ACETYL-L-CITRULLINE DEACETYLASE"/>
    <property type="match status" value="1"/>
</dbReference>
<accession>A0A6N9Z998</accession>
<dbReference type="Proteomes" id="UP000468864">
    <property type="component" value="Unassembled WGS sequence"/>
</dbReference>
<evidence type="ECO:0000256" key="1">
    <source>
        <dbReference type="ARBA" id="ARBA00001947"/>
    </source>
</evidence>
<evidence type="ECO:0000256" key="9">
    <source>
        <dbReference type="ARBA" id="ARBA00023285"/>
    </source>
</evidence>
<dbReference type="AlphaFoldDB" id="A0A6N9Z998"/>
<dbReference type="EC" id="3.5.1.16" evidence="11"/>
<keyword evidence="6" id="KW-0479">Metal-binding</keyword>
<keyword evidence="8" id="KW-0862">Zinc</keyword>
<comment type="caution">
    <text evidence="11">The sequence shown here is derived from an EMBL/GenBank/DDBJ whole genome shotgun (WGS) entry which is preliminary data.</text>
</comment>
<gene>
    <name evidence="11" type="primary">argE</name>
    <name evidence="11" type="ORF">GR206_03010</name>
</gene>
<keyword evidence="7 11" id="KW-0378">Hydrolase</keyword>
<dbReference type="InterPro" id="IPR010169">
    <property type="entry name" value="AcOrn-deacetyl"/>
</dbReference>
<dbReference type="Pfam" id="PF07687">
    <property type="entry name" value="M20_dimer"/>
    <property type="match status" value="1"/>
</dbReference>
<name>A0A6N9Z998_9HYPH</name>
<evidence type="ECO:0000256" key="3">
    <source>
        <dbReference type="ARBA" id="ARBA00022490"/>
    </source>
</evidence>
<dbReference type="InterPro" id="IPR001261">
    <property type="entry name" value="ArgE/DapE_CS"/>
</dbReference>
<comment type="cofactor">
    <cofactor evidence="1">
        <name>Zn(2+)</name>
        <dbReference type="ChEBI" id="CHEBI:29105"/>
    </cofactor>
</comment>
<dbReference type="InterPro" id="IPR036264">
    <property type="entry name" value="Bact_exopeptidase_dim_dom"/>
</dbReference>
<dbReference type="GO" id="GO:0008777">
    <property type="term" value="F:acetylornithine deacetylase activity"/>
    <property type="evidence" value="ECO:0007669"/>
    <property type="project" value="UniProtKB-EC"/>
</dbReference>
<dbReference type="EMBL" id="WUEP01000001">
    <property type="protein sequence ID" value="NEH90013.1"/>
    <property type="molecule type" value="Genomic_DNA"/>
</dbReference>
<evidence type="ECO:0000259" key="10">
    <source>
        <dbReference type="Pfam" id="PF07687"/>
    </source>
</evidence>
<evidence type="ECO:0000256" key="8">
    <source>
        <dbReference type="ARBA" id="ARBA00022833"/>
    </source>
</evidence>
<evidence type="ECO:0000256" key="6">
    <source>
        <dbReference type="ARBA" id="ARBA00022723"/>
    </source>
</evidence>
<organism evidence="11 12">
    <name type="scientific">Rhizobium laguerreae</name>
    <dbReference type="NCBI Taxonomy" id="1076926"/>
    <lineage>
        <taxon>Bacteria</taxon>
        <taxon>Pseudomonadati</taxon>
        <taxon>Pseudomonadota</taxon>
        <taxon>Alphaproteobacteria</taxon>
        <taxon>Hyphomicrobiales</taxon>
        <taxon>Rhizobiaceae</taxon>
        <taxon>Rhizobium/Agrobacterium group</taxon>
        <taxon>Rhizobium</taxon>
    </lineage>
</organism>
<keyword evidence="5" id="KW-0028">Amino-acid biosynthesis</keyword>
<dbReference type="GO" id="GO:0046872">
    <property type="term" value="F:metal ion binding"/>
    <property type="evidence" value="ECO:0007669"/>
    <property type="project" value="UniProtKB-KW"/>
</dbReference>
<dbReference type="PANTHER" id="PTHR43808">
    <property type="entry name" value="ACETYLORNITHINE DEACETYLASE"/>
    <property type="match status" value="1"/>
</dbReference>
<keyword evidence="3" id="KW-0963">Cytoplasm</keyword>
<evidence type="ECO:0000256" key="5">
    <source>
        <dbReference type="ARBA" id="ARBA00022605"/>
    </source>
</evidence>
<dbReference type="InterPro" id="IPR050072">
    <property type="entry name" value="Peptidase_M20A"/>
</dbReference>
<feature type="domain" description="Peptidase M20 dimerisation" evidence="10">
    <location>
        <begin position="214"/>
        <end position="318"/>
    </location>
</feature>
<proteinExistence type="inferred from homology"/>
<evidence type="ECO:0000256" key="2">
    <source>
        <dbReference type="ARBA" id="ARBA00005691"/>
    </source>
</evidence>
<dbReference type="InterPro" id="IPR011650">
    <property type="entry name" value="Peptidase_M20_dimer"/>
</dbReference>
<dbReference type="PROSITE" id="PS00759">
    <property type="entry name" value="ARGE_DAPE_CPG2_2"/>
    <property type="match status" value="1"/>
</dbReference>
<evidence type="ECO:0000256" key="4">
    <source>
        <dbReference type="ARBA" id="ARBA00022571"/>
    </source>
</evidence>
<dbReference type="SUPFAM" id="SSF53187">
    <property type="entry name" value="Zn-dependent exopeptidases"/>
    <property type="match status" value="1"/>
</dbReference>
<comment type="similarity">
    <text evidence="2">Belongs to the peptidase M20A family. ArgE subfamily.</text>
</comment>
<reference evidence="11 12" key="1">
    <citation type="submission" date="2019-12" db="EMBL/GenBank/DDBJ databases">
        <title>Rhizobium genotypes associated with high levels of biological nitrogen fixation by grain legumes in a temperate-maritime cropping system.</title>
        <authorList>
            <person name="Maluk M."/>
            <person name="Francesc Ferrando Molina F."/>
            <person name="Lopez Del Egido L."/>
            <person name="Lafos M."/>
            <person name="Langarica-Fuentes A."/>
            <person name="Gebre Yohannes G."/>
            <person name="Young M.W."/>
            <person name="Martin P."/>
            <person name="Gantlett R."/>
            <person name="Kenicer G."/>
            <person name="Hawes C."/>
            <person name="Begg G.S."/>
            <person name="Quilliam R.S."/>
            <person name="Squire G.R."/>
            <person name="Poole P.S."/>
            <person name="Young P.W."/>
            <person name="Iannetta P.M."/>
            <person name="James E.K."/>
        </authorList>
    </citation>
    <scope>NUCLEOTIDE SEQUENCE [LARGE SCALE GENOMIC DNA]</scope>
    <source>
        <strain evidence="11 12">JHI2449</strain>
    </source>
</reference>
<dbReference type="Gene3D" id="3.40.630.10">
    <property type="entry name" value="Zn peptidases"/>
    <property type="match status" value="1"/>
</dbReference>